<dbReference type="EMBL" id="BAAFZP010000002">
    <property type="protein sequence ID" value="GAB1584085.1"/>
    <property type="molecule type" value="Genomic_DNA"/>
</dbReference>
<evidence type="ECO:0000313" key="2">
    <source>
        <dbReference type="EMBL" id="GAB1584085.1"/>
    </source>
</evidence>
<feature type="region of interest" description="Disordered" evidence="1">
    <location>
        <begin position="45"/>
        <end position="72"/>
    </location>
</feature>
<name>A0ABQ0H591_9HYPH</name>
<proteinExistence type="predicted"/>
<feature type="region of interest" description="Disordered" evidence="1">
    <location>
        <begin position="1"/>
        <end position="26"/>
    </location>
</feature>
<comment type="caution">
    <text evidence="2">The sequence shown here is derived from an EMBL/GenBank/DDBJ whole genome shotgun (WGS) entry which is preliminary data.</text>
</comment>
<evidence type="ECO:0000256" key="1">
    <source>
        <dbReference type="SAM" id="MobiDB-lite"/>
    </source>
</evidence>
<evidence type="ECO:0008006" key="4">
    <source>
        <dbReference type="Google" id="ProtNLM"/>
    </source>
</evidence>
<dbReference type="Proteomes" id="UP001628091">
    <property type="component" value="Unassembled WGS sequence"/>
</dbReference>
<reference evidence="2 3" key="1">
    <citation type="submission" date="2024-10" db="EMBL/GenBank/DDBJ databases">
        <title>Isolation, draft genome sequencing and identification of Phyllobacterium sp. NSA23, isolated from leaf soil.</title>
        <authorList>
            <person name="Akita H."/>
        </authorList>
    </citation>
    <scope>NUCLEOTIDE SEQUENCE [LARGE SCALE GENOMIC DNA]</scope>
    <source>
        <strain evidence="2 3">NSA23</strain>
    </source>
</reference>
<feature type="compositionally biased region" description="Basic residues" evidence="1">
    <location>
        <begin position="63"/>
        <end position="72"/>
    </location>
</feature>
<feature type="compositionally biased region" description="Polar residues" evidence="1">
    <location>
        <begin position="1"/>
        <end position="12"/>
    </location>
</feature>
<sequence length="72" mass="8306">MQDNNESTSPRSTFAKRDDTFKNTNNSARAIIEAELQLREEKTRRLREARLAREPALSPPTPSKKRNKPIAR</sequence>
<keyword evidence="3" id="KW-1185">Reference proteome</keyword>
<protein>
    <recommendedName>
        <fullName evidence="4">Transcriptional regulator</fullName>
    </recommendedName>
</protein>
<accession>A0ABQ0H591</accession>
<gene>
    <name evidence="2" type="ORF">PPNSA23_40280</name>
</gene>
<organism evidence="2 3">
    <name type="scientific">Phyllobacterium phragmitis</name>
    <dbReference type="NCBI Taxonomy" id="2670329"/>
    <lineage>
        <taxon>Bacteria</taxon>
        <taxon>Pseudomonadati</taxon>
        <taxon>Pseudomonadota</taxon>
        <taxon>Alphaproteobacteria</taxon>
        <taxon>Hyphomicrobiales</taxon>
        <taxon>Phyllobacteriaceae</taxon>
        <taxon>Phyllobacterium</taxon>
    </lineage>
</organism>
<evidence type="ECO:0000313" key="3">
    <source>
        <dbReference type="Proteomes" id="UP001628091"/>
    </source>
</evidence>